<organism evidence="1 2">
    <name type="scientific">Flemingia macrophylla</name>
    <dbReference type="NCBI Taxonomy" id="520843"/>
    <lineage>
        <taxon>Eukaryota</taxon>
        <taxon>Viridiplantae</taxon>
        <taxon>Streptophyta</taxon>
        <taxon>Embryophyta</taxon>
        <taxon>Tracheophyta</taxon>
        <taxon>Spermatophyta</taxon>
        <taxon>Magnoliopsida</taxon>
        <taxon>eudicotyledons</taxon>
        <taxon>Gunneridae</taxon>
        <taxon>Pentapetalae</taxon>
        <taxon>rosids</taxon>
        <taxon>fabids</taxon>
        <taxon>Fabales</taxon>
        <taxon>Fabaceae</taxon>
        <taxon>Papilionoideae</taxon>
        <taxon>50 kb inversion clade</taxon>
        <taxon>NPAAA clade</taxon>
        <taxon>indigoferoid/millettioid clade</taxon>
        <taxon>Phaseoleae</taxon>
        <taxon>Flemingia</taxon>
    </lineage>
</organism>
<sequence length="49" mass="5973">MFSRVFHDHILERNKQKTERMAYEFLEKDFSKIHLLQSFSKANFLNIIA</sequence>
<dbReference type="Proteomes" id="UP001603857">
    <property type="component" value="Unassembled WGS sequence"/>
</dbReference>
<evidence type="ECO:0008006" key="3">
    <source>
        <dbReference type="Google" id="ProtNLM"/>
    </source>
</evidence>
<dbReference type="EMBL" id="JBGMDY010000005">
    <property type="protein sequence ID" value="KAL2334373.1"/>
    <property type="molecule type" value="Genomic_DNA"/>
</dbReference>
<evidence type="ECO:0000313" key="2">
    <source>
        <dbReference type="Proteomes" id="UP001603857"/>
    </source>
</evidence>
<comment type="caution">
    <text evidence="1">The sequence shown here is derived from an EMBL/GenBank/DDBJ whole genome shotgun (WGS) entry which is preliminary data.</text>
</comment>
<gene>
    <name evidence="1" type="ORF">Fmac_015586</name>
</gene>
<evidence type="ECO:0000313" key="1">
    <source>
        <dbReference type="EMBL" id="KAL2334373.1"/>
    </source>
</evidence>
<dbReference type="AlphaFoldDB" id="A0ABD1MEZ5"/>
<reference evidence="1 2" key="1">
    <citation type="submission" date="2024-08" db="EMBL/GenBank/DDBJ databases">
        <title>Insights into the chromosomal genome structure of Flemingia macrophylla.</title>
        <authorList>
            <person name="Ding Y."/>
            <person name="Zhao Y."/>
            <person name="Bi W."/>
            <person name="Wu M."/>
            <person name="Zhao G."/>
            <person name="Gong Y."/>
            <person name="Li W."/>
            <person name="Zhang P."/>
        </authorList>
    </citation>
    <scope>NUCLEOTIDE SEQUENCE [LARGE SCALE GENOMIC DNA]</scope>
    <source>
        <strain evidence="1">DYQJB</strain>
        <tissue evidence="1">Leaf</tissue>
    </source>
</reference>
<keyword evidence="2" id="KW-1185">Reference proteome</keyword>
<protein>
    <recommendedName>
        <fullName evidence="3">Maturase K</fullName>
    </recommendedName>
</protein>
<proteinExistence type="predicted"/>
<name>A0ABD1MEZ5_9FABA</name>
<accession>A0ABD1MEZ5</accession>